<gene>
    <name evidence="1" type="ORF">JYU34_004556</name>
</gene>
<protein>
    <submittedName>
        <fullName evidence="1">Uncharacterized protein</fullName>
    </submittedName>
</protein>
<dbReference type="EMBL" id="JAHIBW010000006">
    <property type="protein sequence ID" value="KAG7310024.1"/>
    <property type="molecule type" value="Genomic_DNA"/>
</dbReference>
<dbReference type="Proteomes" id="UP000823941">
    <property type="component" value="Chromosome 6"/>
</dbReference>
<reference evidence="1 2" key="1">
    <citation type="submission" date="2021-06" db="EMBL/GenBank/DDBJ databases">
        <title>A haploid diamondback moth (Plutella xylostella L.) genome assembly resolves 31 chromosomes and identifies a diamide resistance mutation.</title>
        <authorList>
            <person name="Ward C.M."/>
            <person name="Perry K.D."/>
            <person name="Baker G."/>
            <person name="Powis K."/>
            <person name="Heckel D.G."/>
            <person name="Baxter S.W."/>
        </authorList>
    </citation>
    <scope>NUCLEOTIDE SEQUENCE [LARGE SCALE GENOMIC DNA]</scope>
    <source>
        <strain evidence="1 2">LV</strain>
        <tissue evidence="1">Single pupa</tissue>
    </source>
</reference>
<proteinExistence type="predicted"/>
<evidence type="ECO:0000313" key="2">
    <source>
        <dbReference type="Proteomes" id="UP000823941"/>
    </source>
</evidence>
<keyword evidence="2" id="KW-1185">Reference proteome</keyword>
<sequence>MSTCRANLKRRRVVKQQYVCRRAACRGRQEEASVSGDVRSVNTCFNQACCSVSVAAAPICAKKNFAYDFITRPTDADCGRAPGLNFERPCRLSFNCFIVCQQTINKEPFYAISNSCTIYVFCQQTGIGCNELSSGRSWYRYTHWFVYSGYPNASNLSAIMEARGVPASTRLKPLHT</sequence>
<accession>A0ABQ7QY96</accession>
<organism evidence="1 2">
    <name type="scientific">Plutella xylostella</name>
    <name type="common">Diamondback moth</name>
    <name type="synonym">Plutella maculipennis</name>
    <dbReference type="NCBI Taxonomy" id="51655"/>
    <lineage>
        <taxon>Eukaryota</taxon>
        <taxon>Metazoa</taxon>
        <taxon>Ecdysozoa</taxon>
        <taxon>Arthropoda</taxon>
        <taxon>Hexapoda</taxon>
        <taxon>Insecta</taxon>
        <taxon>Pterygota</taxon>
        <taxon>Neoptera</taxon>
        <taxon>Endopterygota</taxon>
        <taxon>Lepidoptera</taxon>
        <taxon>Glossata</taxon>
        <taxon>Ditrysia</taxon>
        <taxon>Yponomeutoidea</taxon>
        <taxon>Plutellidae</taxon>
        <taxon>Plutella</taxon>
    </lineage>
</organism>
<name>A0ABQ7QY96_PLUXY</name>
<comment type="caution">
    <text evidence="1">The sequence shown here is derived from an EMBL/GenBank/DDBJ whole genome shotgun (WGS) entry which is preliminary data.</text>
</comment>
<evidence type="ECO:0000313" key="1">
    <source>
        <dbReference type="EMBL" id="KAG7310024.1"/>
    </source>
</evidence>